<dbReference type="GO" id="GO:0046872">
    <property type="term" value="F:metal ion binding"/>
    <property type="evidence" value="ECO:0007669"/>
    <property type="project" value="UniProtKB-KW"/>
</dbReference>
<dbReference type="InterPro" id="IPR051547">
    <property type="entry name" value="TDP2-like"/>
</dbReference>
<accession>A0A2K9NMT7</accession>
<dbReference type="GO" id="GO:0006281">
    <property type="term" value="P:DNA repair"/>
    <property type="evidence" value="ECO:0007669"/>
    <property type="project" value="UniProtKB-KW"/>
</dbReference>
<keyword evidence="6" id="KW-0378">Hydrolase</keyword>
<keyword evidence="3" id="KW-0540">Nuclease</keyword>
<evidence type="ECO:0000313" key="11">
    <source>
        <dbReference type="Proteomes" id="UP000235584"/>
    </source>
</evidence>
<reference evidence="10 11" key="1">
    <citation type="submission" date="2018-01" db="EMBL/GenBank/DDBJ databases">
        <title>Complete genome sequence of Bacteriovorax stolpii DSM12778.</title>
        <authorList>
            <person name="Tang B."/>
            <person name="Chang J."/>
        </authorList>
    </citation>
    <scope>NUCLEOTIDE SEQUENCE [LARGE SCALE GENOMIC DNA]</scope>
    <source>
        <strain evidence="10 11">DSM 12778</strain>
    </source>
</reference>
<evidence type="ECO:0000256" key="6">
    <source>
        <dbReference type="ARBA" id="ARBA00022801"/>
    </source>
</evidence>
<feature type="domain" description="Endonuclease/exonuclease/phosphatase" evidence="9">
    <location>
        <begin position="8"/>
        <end position="247"/>
    </location>
</feature>
<evidence type="ECO:0000259" key="9">
    <source>
        <dbReference type="Pfam" id="PF03372"/>
    </source>
</evidence>
<dbReference type="Pfam" id="PF03372">
    <property type="entry name" value="Exo_endo_phos"/>
    <property type="match status" value="1"/>
</dbReference>
<keyword evidence="4" id="KW-0479">Metal-binding</keyword>
<dbReference type="KEGG" id="bsto:C0V70_01515"/>
<dbReference type="InterPro" id="IPR005135">
    <property type="entry name" value="Endo/exonuclease/phosphatase"/>
</dbReference>
<evidence type="ECO:0000256" key="8">
    <source>
        <dbReference type="ARBA" id="ARBA00023204"/>
    </source>
</evidence>
<evidence type="ECO:0000256" key="3">
    <source>
        <dbReference type="ARBA" id="ARBA00022722"/>
    </source>
</evidence>
<name>A0A2K9NMT7_BACTC</name>
<dbReference type="CDD" id="cd09083">
    <property type="entry name" value="EEP-1"/>
    <property type="match status" value="1"/>
</dbReference>
<dbReference type="RefSeq" id="WP_102242097.1">
    <property type="nucleotide sequence ID" value="NZ_CP025704.1"/>
</dbReference>
<gene>
    <name evidence="10" type="ORF">C0V70_01515</name>
</gene>
<evidence type="ECO:0000313" key="10">
    <source>
        <dbReference type="EMBL" id="AUN96802.1"/>
    </source>
</evidence>
<evidence type="ECO:0000256" key="1">
    <source>
        <dbReference type="ARBA" id="ARBA00001936"/>
    </source>
</evidence>
<dbReference type="PANTHER" id="PTHR15822">
    <property type="entry name" value="TRAF AND TNF RECEPTOR-ASSOCIATED PROTEIN"/>
    <property type="match status" value="1"/>
</dbReference>
<dbReference type="EMBL" id="CP025704">
    <property type="protein sequence ID" value="AUN96802.1"/>
    <property type="molecule type" value="Genomic_DNA"/>
</dbReference>
<dbReference type="PANTHER" id="PTHR15822:SF4">
    <property type="entry name" value="TYROSYL-DNA PHOSPHODIESTERASE 2"/>
    <property type="match status" value="1"/>
</dbReference>
<dbReference type="GO" id="GO:0016787">
    <property type="term" value="F:hydrolase activity"/>
    <property type="evidence" value="ECO:0007669"/>
    <property type="project" value="UniProtKB-KW"/>
</dbReference>
<keyword evidence="7" id="KW-0460">Magnesium</keyword>
<keyword evidence="11" id="KW-1185">Reference proteome</keyword>
<comment type="cofactor">
    <cofactor evidence="1">
        <name>Mn(2+)</name>
        <dbReference type="ChEBI" id="CHEBI:29035"/>
    </cofactor>
</comment>
<evidence type="ECO:0000256" key="7">
    <source>
        <dbReference type="ARBA" id="ARBA00022842"/>
    </source>
</evidence>
<dbReference type="InterPro" id="IPR036691">
    <property type="entry name" value="Endo/exonu/phosph_ase_sf"/>
</dbReference>
<keyword evidence="5" id="KW-0227">DNA damage</keyword>
<proteinExistence type="predicted"/>
<evidence type="ECO:0000256" key="4">
    <source>
        <dbReference type="ARBA" id="ARBA00022723"/>
    </source>
</evidence>
<comment type="cofactor">
    <cofactor evidence="2">
        <name>Mg(2+)</name>
        <dbReference type="ChEBI" id="CHEBI:18420"/>
    </cofactor>
</comment>
<dbReference type="Gene3D" id="3.60.10.10">
    <property type="entry name" value="Endonuclease/exonuclease/phosphatase"/>
    <property type="match status" value="1"/>
</dbReference>
<keyword evidence="8" id="KW-0234">DNA repair</keyword>
<protein>
    <recommendedName>
        <fullName evidence="9">Endonuclease/exonuclease/phosphatase domain-containing protein</fullName>
    </recommendedName>
</protein>
<dbReference type="AlphaFoldDB" id="A0A2K9NMT7"/>
<sequence>MKLKIISSNIRFSNPADGVHNWEARMPLLVELYRDFEPDILGTQEGRIGQLKELDDALPGLVLVDSHRNWIDERMYPCLFVNPKTVKVEKSGDIWLSETPLIPGSSSFLSMFPRLCTWADVTFIKSGRQMTIINTHLDHVKSETRQKQIEVLIKEIKSQCSCEVIIMGDFNESPTTTLMETLVNNFDLKDPWKEKKLPEETSHHSFLGDKMSEGDRIDWILIPKSFSCEDIHLVKTTSTEGLFPSDHYPLLATVSDTHS</sequence>
<dbReference type="Proteomes" id="UP000235584">
    <property type="component" value="Chromosome"/>
</dbReference>
<evidence type="ECO:0000256" key="2">
    <source>
        <dbReference type="ARBA" id="ARBA00001946"/>
    </source>
</evidence>
<dbReference type="SUPFAM" id="SSF56219">
    <property type="entry name" value="DNase I-like"/>
    <property type="match status" value="1"/>
</dbReference>
<organism evidence="10 11">
    <name type="scientific">Bacteriovorax stolpii</name>
    <name type="common">Bdellovibrio stolpii</name>
    <dbReference type="NCBI Taxonomy" id="960"/>
    <lineage>
        <taxon>Bacteria</taxon>
        <taxon>Pseudomonadati</taxon>
        <taxon>Bdellovibrionota</taxon>
        <taxon>Bacteriovoracia</taxon>
        <taxon>Bacteriovoracales</taxon>
        <taxon>Bacteriovoracaceae</taxon>
        <taxon>Bacteriovorax</taxon>
    </lineage>
</organism>
<dbReference type="GO" id="GO:0004518">
    <property type="term" value="F:nuclease activity"/>
    <property type="evidence" value="ECO:0007669"/>
    <property type="project" value="UniProtKB-KW"/>
</dbReference>
<evidence type="ECO:0000256" key="5">
    <source>
        <dbReference type="ARBA" id="ARBA00022763"/>
    </source>
</evidence>